<sequence length="155" mass="18054">MGATVGEINRNDYTTELGEFLLVFNATENLLNDIVSHLLERLHKKDRYPEDMFDRRLWILELICEAFKPMHAPDFEKLRELNRTRNELAHGHMRTNPNTGEVDIVKAKDCSWGKGRKITPDRIRIASSLAKACYKDLDAMTPYIWFAHTPPKVVW</sequence>
<organism evidence="1 2">
    <name type="scientific">Micavibrio aeruginosavorus</name>
    <dbReference type="NCBI Taxonomy" id="349221"/>
    <lineage>
        <taxon>Bacteria</taxon>
        <taxon>Pseudomonadati</taxon>
        <taxon>Bdellovibrionota</taxon>
        <taxon>Bdellovibrionia</taxon>
        <taxon>Bdellovibrionales</taxon>
        <taxon>Pseudobdellovibrionaceae</taxon>
        <taxon>Micavibrio</taxon>
    </lineage>
</organism>
<name>A0A2W5FFG2_9BACT</name>
<dbReference type="AlphaFoldDB" id="A0A2W5FFG2"/>
<dbReference type="EMBL" id="QFOT01000204">
    <property type="protein sequence ID" value="PZP53014.1"/>
    <property type="molecule type" value="Genomic_DNA"/>
</dbReference>
<dbReference type="Proteomes" id="UP000249739">
    <property type="component" value="Unassembled WGS sequence"/>
</dbReference>
<proteinExistence type="predicted"/>
<reference evidence="1 2" key="1">
    <citation type="submission" date="2017-08" db="EMBL/GenBank/DDBJ databases">
        <title>Infants hospitalized years apart are colonized by the same room-sourced microbial strains.</title>
        <authorList>
            <person name="Brooks B."/>
            <person name="Olm M.R."/>
            <person name="Firek B.A."/>
            <person name="Baker R."/>
            <person name="Thomas B.C."/>
            <person name="Morowitz M.J."/>
            <person name="Banfield J.F."/>
        </authorList>
    </citation>
    <scope>NUCLEOTIDE SEQUENCE [LARGE SCALE GENOMIC DNA]</scope>
    <source>
        <strain evidence="1">S2_006_000_R2_64</strain>
    </source>
</reference>
<gene>
    <name evidence="1" type="ORF">DI586_11450</name>
</gene>
<comment type="caution">
    <text evidence="1">The sequence shown here is derived from an EMBL/GenBank/DDBJ whole genome shotgun (WGS) entry which is preliminary data.</text>
</comment>
<protein>
    <submittedName>
        <fullName evidence="1">Uncharacterized protein</fullName>
    </submittedName>
</protein>
<evidence type="ECO:0000313" key="1">
    <source>
        <dbReference type="EMBL" id="PZP53014.1"/>
    </source>
</evidence>
<accession>A0A2W5FFG2</accession>
<evidence type="ECO:0000313" key="2">
    <source>
        <dbReference type="Proteomes" id="UP000249739"/>
    </source>
</evidence>